<dbReference type="PANTHER" id="PTHR12300">
    <property type="entry name" value="HVA22-LIKE PROTEINS"/>
    <property type="match status" value="1"/>
</dbReference>
<dbReference type="SMART" id="SM00355">
    <property type="entry name" value="ZnF_C2H2"/>
    <property type="match status" value="2"/>
</dbReference>
<feature type="transmembrane region" description="Helical" evidence="2">
    <location>
        <begin position="47"/>
        <end position="64"/>
    </location>
</feature>
<dbReference type="GO" id="GO:0008270">
    <property type="term" value="F:zinc ion binding"/>
    <property type="evidence" value="ECO:0007669"/>
    <property type="project" value="InterPro"/>
</dbReference>
<accession>A0AAN9KKJ3</accession>
<keyword evidence="2" id="KW-0812">Transmembrane</keyword>
<feature type="compositionally biased region" description="Polar residues" evidence="1">
    <location>
        <begin position="261"/>
        <end position="270"/>
    </location>
</feature>
<reference evidence="5 6" key="1">
    <citation type="submission" date="2024-01" db="EMBL/GenBank/DDBJ databases">
        <title>The genomes of 5 underutilized Papilionoideae crops provide insights into root nodulation and disease resistance.</title>
        <authorList>
            <person name="Yuan L."/>
        </authorList>
    </citation>
    <scope>NUCLEOTIDE SEQUENCE [LARGE SCALE GENOMIC DNA]</scope>
    <source>
        <strain evidence="5">LY-2023</strain>
        <tissue evidence="5">Leaf</tissue>
    </source>
</reference>
<sequence>MASLWFFNLALKCLNHFAWPLIALGYPLCASVQAIESDAYRETRNLISYWILLTLIYLFEYAFMRLLQWFQFWPYIKLVIIIWLIVPDFGRASHVYNTLVRSYISINSQAVICRLNNWKKFFVKKDNFLLHAERYIKENGIEALEKLLASQNTTCKSDEGTNAIGAPDDKEMQQNTTCKFDELGTNAIRATGHKETQQNTTSKPNAEGTIANRTTDIKGMQQTIGKKLQPEDNKIKDLEVIEKKEIPAEKQDIPVMPKPVPSQNTSSPSIESKGKTGKDTTGGELPQSSTHREVQKEWTCALCQVKTCSEKTLDEHLHGKKHRNAYEALKAKNLKIDQSKGELKQKNIINEPNSKAKKVEGTEKNSMKGIPKKPFGMNPFEVRCEVCNIYCPGQVAMIAHLKGKKHLDNIKNLS</sequence>
<keyword evidence="2" id="KW-1133">Transmembrane helix</keyword>
<evidence type="ECO:0000259" key="4">
    <source>
        <dbReference type="SMART" id="SM00451"/>
    </source>
</evidence>
<gene>
    <name evidence="5" type="ORF">RJT34_04231</name>
</gene>
<dbReference type="AlphaFoldDB" id="A0AAN9KKJ3"/>
<evidence type="ECO:0000313" key="6">
    <source>
        <dbReference type="Proteomes" id="UP001359559"/>
    </source>
</evidence>
<evidence type="ECO:0000259" key="3">
    <source>
        <dbReference type="SMART" id="SM00355"/>
    </source>
</evidence>
<organism evidence="5 6">
    <name type="scientific">Clitoria ternatea</name>
    <name type="common">Butterfly pea</name>
    <dbReference type="NCBI Taxonomy" id="43366"/>
    <lineage>
        <taxon>Eukaryota</taxon>
        <taxon>Viridiplantae</taxon>
        <taxon>Streptophyta</taxon>
        <taxon>Embryophyta</taxon>
        <taxon>Tracheophyta</taxon>
        <taxon>Spermatophyta</taxon>
        <taxon>Magnoliopsida</taxon>
        <taxon>eudicotyledons</taxon>
        <taxon>Gunneridae</taxon>
        <taxon>Pentapetalae</taxon>
        <taxon>rosids</taxon>
        <taxon>fabids</taxon>
        <taxon>Fabales</taxon>
        <taxon>Fabaceae</taxon>
        <taxon>Papilionoideae</taxon>
        <taxon>50 kb inversion clade</taxon>
        <taxon>NPAAA clade</taxon>
        <taxon>indigoferoid/millettioid clade</taxon>
        <taxon>Phaseoleae</taxon>
        <taxon>Clitoria</taxon>
    </lineage>
</organism>
<comment type="caution">
    <text evidence="5">The sequence shown here is derived from an EMBL/GenBank/DDBJ whole genome shotgun (WGS) entry which is preliminary data.</text>
</comment>
<dbReference type="Gene3D" id="3.30.160.60">
    <property type="entry name" value="Classic Zinc Finger"/>
    <property type="match status" value="2"/>
</dbReference>
<dbReference type="EMBL" id="JAYKXN010000001">
    <property type="protein sequence ID" value="KAK7319510.1"/>
    <property type="molecule type" value="Genomic_DNA"/>
</dbReference>
<dbReference type="PANTHER" id="PTHR12300:SF43">
    <property type="entry name" value="HVA22-LIKE PROTEIN"/>
    <property type="match status" value="1"/>
</dbReference>
<feature type="domain" description="C2H2-type" evidence="3">
    <location>
        <begin position="382"/>
        <end position="406"/>
    </location>
</feature>
<evidence type="ECO:0000256" key="1">
    <source>
        <dbReference type="SAM" id="MobiDB-lite"/>
    </source>
</evidence>
<proteinExistence type="predicted"/>
<keyword evidence="2" id="KW-0472">Membrane</keyword>
<evidence type="ECO:0000313" key="5">
    <source>
        <dbReference type="EMBL" id="KAK7319510.1"/>
    </source>
</evidence>
<dbReference type="SUPFAM" id="SSF57667">
    <property type="entry name" value="beta-beta-alpha zinc fingers"/>
    <property type="match status" value="2"/>
</dbReference>
<dbReference type="InterPro" id="IPR036236">
    <property type="entry name" value="Znf_C2H2_sf"/>
</dbReference>
<feature type="region of interest" description="Disordered" evidence="1">
    <location>
        <begin position="246"/>
        <end position="291"/>
    </location>
</feature>
<feature type="region of interest" description="Disordered" evidence="1">
    <location>
        <begin position="192"/>
        <end position="213"/>
    </location>
</feature>
<dbReference type="SMART" id="SM00451">
    <property type="entry name" value="ZnF_U1"/>
    <property type="match status" value="2"/>
</dbReference>
<dbReference type="InterPro" id="IPR004345">
    <property type="entry name" value="TB2_DP1_HVA22"/>
</dbReference>
<dbReference type="Pfam" id="PF12874">
    <property type="entry name" value="zf-met"/>
    <property type="match status" value="2"/>
</dbReference>
<dbReference type="Proteomes" id="UP001359559">
    <property type="component" value="Unassembled WGS sequence"/>
</dbReference>
<dbReference type="InterPro" id="IPR013087">
    <property type="entry name" value="Znf_C2H2_type"/>
</dbReference>
<feature type="domain" description="C2H2-type" evidence="3">
    <location>
        <begin position="298"/>
        <end position="322"/>
    </location>
</feature>
<dbReference type="InterPro" id="IPR003604">
    <property type="entry name" value="Matrin/U1-like-C_Znf_C2H2"/>
</dbReference>
<evidence type="ECO:0008006" key="7">
    <source>
        <dbReference type="Google" id="ProtNLM"/>
    </source>
</evidence>
<name>A0AAN9KKJ3_CLITE</name>
<feature type="transmembrane region" description="Helical" evidence="2">
    <location>
        <begin position="70"/>
        <end position="86"/>
    </location>
</feature>
<dbReference type="Pfam" id="PF03134">
    <property type="entry name" value="TB2_DP1_HVA22"/>
    <property type="match status" value="1"/>
</dbReference>
<protein>
    <recommendedName>
        <fullName evidence="7">HVA22-like protein</fullName>
    </recommendedName>
</protein>
<evidence type="ECO:0000256" key="2">
    <source>
        <dbReference type="SAM" id="Phobius"/>
    </source>
</evidence>
<keyword evidence="6" id="KW-1185">Reference proteome</keyword>
<dbReference type="GO" id="GO:0003676">
    <property type="term" value="F:nucleic acid binding"/>
    <property type="evidence" value="ECO:0007669"/>
    <property type="project" value="InterPro"/>
</dbReference>
<feature type="domain" description="U1-type" evidence="4">
    <location>
        <begin position="295"/>
        <end position="329"/>
    </location>
</feature>
<feature type="transmembrane region" description="Helical" evidence="2">
    <location>
        <begin position="17"/>
        <end position="35"/>
    </location>
</feature>
<feature type="domain" description="U1-type" evidence="4">
    <location>
        <begin position="377"/>
        <end position="413"/>
    </location>
</feature>